<dbReference type="PANTHER" id="PTHR46763">
    <property type="entry name" value="DYNEIN REGULATORY COMPLEX PROTEIN 8"/>
    <property type="match status" value="1"/>
</dbReference>
<protein>
    <submittedName>
        <fullName evidence="3">Dynein regulatory complex protein 8</fullName>
    </submittedName>
</protein>
<dbReference type="InterPro" id="IPR002048">
    <property type="entry name" value="EF_hand_dom"/>
</dbReference>
<sequence>MEIGVALNNDLEIRISEAFCVFDTHGDKYIDTRNVGNVLRFMGCVPTEKEINDIIAATESIEYPGELQLPKFMAHVSQLLMNNHMEPASAEKLYAAFQVLDPENKKYLTKEYFEKLMSEEGEPFSEEEMADMWPVAIDPITGNIPYTFYINQLKHKGTIYEVAAAVKEQAEQAQAEQGRKK</sequence>
<evidence type="ECO:0000259" key="1">
    <source>
        <dbReference type="PROSITE" id="PS50222"/>
    </source>
</evidence>
<dbReference type="PANTHER" id="PTHR46763:SF1">
    <property type="entry name" value="DYNEIN REGULATORY COMPLEX PROTEIN 8"/>
    <property type="match status" value="1"/>
</dbReference>
<dbReference type="FunCoup" id="A0A6I8V700">
    <property type="interactions" value="108"/>
</dbReference>
<gene>
    <name evidence="3" type="primary">LOC6898998</name>
</gene>
<organism evidence="2 3">
    <name type="scientific">Drosophila pseudoobscura pseudoobscura</name>
    <name type="common">Fruit fly</name>
    <dbReference type="NCBI Taxonomy" id="46245"/>
    <lineage>
        <taxon>Eukaryota</taxon>
        <taxon>Metazoa</taxon>
        <taxon>Ecdysozoa</taxon>
        <taxon>Arthropoda</taxon>
        <taxon>Hexapoda</taxon>
        <taxon>Insecta</taxon>
        <taxon>Pterygota</taxon>
        <taxon>Neoptera</taxon>
        <taxon>Endopterygota</taxon>
        <taxon>Diptera</taxon>
        <taxon>Brachycera</taxon>
        <taxon>Muscomorpha</taxon>
        <taxon>Ephydroidea</taxon>
        <taxon>Drosophilidae</taxon>
        <taxon>Drosophila</taxon>
        <taxon>Sophophora</taxon>
    </lineage>
</organism>
<dbReference type="KEGG" id="dpo:6898998"/>
<name>A0A6I8V700_DROPS</name>
<dbReference type="AlphaFoldDB" id="A0A6I8V700"/>
<dbReference type="RefSeq" id="XP_004444536.1">
    <property type="nucleotide sequence ID" value="XM_004444479.3"/>
</dbReference>
<dbReference type="InParanoid" id="A0A6I8V700"/>
<keyword evidence="2" id="KW-1185">Reference proteome</keyword>
<dbReference type="FunFam" id="1.10.238.10:FF:000001">
    <property type="entry name" value="Calmodulin 1"/>
    <property type="match status" value="1"/>
</dbReference>
<dbReference type="Gene3D" id="1.10.238.10">
    <property type="entry name" value="EF-hand"/>
    <property type="match status" value="2"/>
</dbReference>
<dbReference type="GO" id="GO:0005509">
    <property type="term" value="F:calcium ion binding"/>
    <property type="evidence" value="ECO:0007669"/>
    <property type="project" value="InterPro"/>
</dbReference>
<accession>A0A6I8V700</accession>
<reference evidence="3" key="2">
    <citation type="submission" date="2025-08" db="UniProtKB">
        <authorList>
            <consortium name="RefSeq"/>
        </authorList>
    </citation>
    <scope>IDENTIFICATION</scope>
    <source>
        <strain evidence="3">MV-25-SWS-2005</strain>
        <tissue evidence="3">Whole body</tissue>
    </source>
</reference>
<dbReference type="GeneID" id="6898998"/>
<reference evidence="2" key="1">
    <citation type="submission" date="2024-06" db="UniProtKB">
        <authorList>
            <consortium name="RefSeq"/>
        </authorList>
    </citation>
    <scope>NUCLEOTIDE SEQUENCE [LARGE SCALE GENOMIC DNA]</scope>
    <source>
        <strain evidence="2">MV2-25</strain>
    </source>
</reference>
<feature type="domain" description="EF-hand" evidence="1">
    <location>
        <begin position="88"/>
        <end position="123"/>
    </location>
</feature>
<dbReference type="Bgee" id="FBgn0246480">
    <property type="expression patterns" value="Expressed in male reproductive system and 1 other cell type or tissue"/>
</dbReference>
<dbReference type="InterPro" id="IPR011992">
    <property type="entry name" value="EF-hand-dom_pair"/>
</dbReference>
<dbReference type="OMA" id="AFCVFDT"/>
<dbReference type="PROSITE" id="PS50222">
    <property type="entry name" value="EF_HAND_2"/>
    <property type="match status" value="1"/>
</dbReference>
<dbReference type="SUPFAM" id="SSF47473">
    <property type="entry name" value="EF-hand"/>
    <property type="match status" value="1"/>
</dbReference>
<proteinExistence type="predicted"/>
<evidence type="ECO:0000313" key="2">
    <source>
        <dbReference type="Proteomes" id="UP000001819"/>
    </source>
</evidence>
<evidence type="ECO:0000313" key="3">
    <source>
        <dbReference type="RefSeq" id="XP_004444536.1"/>
    </source>
</evidence>
<dbReference type="Proteomes" id="UP000001819">
    <property type="component" value="Chromosome 3"/>
</dbReference>